<dbReference type="PANTHER" id="PTHR33744">
    <property type="entry name" value="CARBOHYDRATE DIACID REGULATOR"/>
    <property type="match status" value="1"/>
</dbReference>
<dbReference type="AlphaFoldDB" id="A0A5J5FVQ0"/>
<evidence type="ECO:0000313" key="6">
    <source>
        <dbReference type="Proteomes" id="UP000335415"/>
    </source>
</evidence>
<dbReference type="PANTHER" id="PTHR33744:SF1">
    <property type="entry name" value="DNA-BINDING TRANSCRIPTIONAL ACTIVATOR ADER"/>
    <property type="match status" value="1"/>
</dbReference>
<dbReference type="InterPro" id="IPR051448">
    <property type="entry name" value="CdaR-like_regulators"/>
</dbReference>
<evidence type="ECO:0000313" key="5">
    <source>
        <dbReference type="EMBL" id="KAA8997743.1"/>
    </source>
</evidence>
<protein>
    <submittedName>
        <fullName evidence="5">PucR family transcriptional regulator</fullName>
    </submittedName>
</protein>
<dbReference type="InterPro" id="IPR042070">
    <property type="entry name" value="PucR_C-HTH_sf"/>
</dbReference>
<organism evidence="5 6">
    <name type="scientific">Affinibrenneria salicis</name>
    <dbReference type="NCBI Taxonomy" id="2590031"/>
    <lineage>
        <taxon>Bacteria</taxon>
        <taxon>Pseudomonadati</taxon>
        <taxon>Pseudomonadota</taxon>
        <taxon>Gammaproteobacteria</taxon>
        <taxon>Enterobacterales</taxon>
        <taxon>Pectobacteriaceae</taxon>
        <taxon>Affinibrenneria</taxon>
    </lineage>
</organism>
<dbReference type="InterPro" id="IPR041522">
    <property type="entry name" value="CdaR_GGDEF"/>
</dbReference>
<sequence>MSLSVSEILSLPGLAELTLRAGAHSVHRAVRWYYVAENEGIAEWIMGGELVFVTGINHSRDELNLLQLLREGQQRGIAGMVILTGEAFIRAIPPSVVALADELGIPLLEQPYSLKMVIVTQLIGTALVQRETTLRSQRDILIQLLTGEYPSLAIAHQRADNLQLTLDQPRRVVALRLAGVQALFDSQPPAAAEARLQSARQRVQQQLEAQIACLDDGLPLIVLGELFILLLPTDSEGFHQGKQWLQQTQHSINARIGPLRLFCGISATVNAPSRYSQGLAEARRALDVTESMRPDKGQCDYSELGVLKLLTAVNDPGLVGQFMQETLGMLFEHHRKHPNLLIETLDAVLQENGNLIKAAGRLDIHRNTLHQRLQRIEQQSGHSLDDPQFRLNASVALLIWRMSHAQQQELP</sequence>
<comment type="caution">
    <text evidence="5">The sequence shown here is derived from an EMBL/GenBank/DDBJ whole genome shotgun (WGS) entry which is preliminary data.</text>
</comment>
<accession>A0A5J5FVQ0</accession>
<dbReference type="OrthoDB" id="9792148at2"/>
<comment type="similarity">
    <text evidence="1">Belongs to the CdaR family.</text>
</comment>
<dbReference type="RefSeq" id="WP_150436442.1">
    <property type="nucleotide sequence ID" value="NZ_VYKJ01000010.1"/>
</dbReference>
<dbReference type="Proteomes" id="UP000335415">
    <property type="component" value="Unassembled WGS sequence"/>
</dbReference>
<evidence type="ECO:0000256" key="1">
    <source>
        <dbReference type="ARBA" id="ARBA00006754"/>
    </source>
</evidence>
<proteinExistence type="inferred from homology"/>
<evidence type="ECO:0000259" key="2">
    <source>
        <dbReference type="Pfam" id="PF07905"/>
    </source>
</evidence>
<feature type="domain" description="PucR C-terminal helix-turn-helix" evidence="3">
    <location>
        <begin position="341"/>
        <end position="399"/>
    </location>
</feature>
<dbReference type="Pfam" id="PF17853">
    <property type="entry name" value="GGDEF_2"/>
    <property type="match status" value="1"/>
</dbReference>
<gene>
    <name evidence="5" type="ORF">FJU30_18475</name>
</gene>
<dbReference type="Pfam" id="PF13556">
    <property type="entry name" value="HTH_30"/>
    <property type="match status" value="1"/>
</dbReference>
<keyword evidence="6" id="KW-1185">Reference proteome</keyword>
<dbReference type="Pfam" id="PF07905">
    <property type="entry name" value="PucR"/>
    <property type="match status" value="1"/>
</dbReference>
<evidence type="ECO:0000259" key="4">
    <source>
        <dbReference type="Pfam" id="PF17853"/>
    </source>
</evidence>
<dbReference type="InterPro" id="IPR025736">
    <property type="entry name" value="PucR_C-HTH_dom"/>
</dbReference>
<name>A0A5J5FVQ0_9GAMM</name>
<reference evidence="5 6" key="1">
    <citation type="submission" date="2019-09" db="EMBL/GenBank/DDBJ databases">
        <authorList>
            <person name="Li Y."/>
        </authorList>
    </citation>
    <scope>NUCLEOTIDE SEQUENCE [LARGE SCALE GENOMIC DNA]</scope>
    <source>
        <strain evidence="5 6">L3-3HA</strain>
    </source>
</reference>
<dbReference type="InterPro" id="IPR012914">
    <property type="entry name" value="PucR_dom"/>
</dbReference>
<evidence type="ECO:0000259" key="3">
    <source>
        <dbReference type="Pfam" id="PF13556"/>
    </source>
</evidence>
<dbReference type="Gene3D" id="1.10.10.2840">
    <property type="entry name" value="PucR C-terminal helix-turn-helix domain"/>
    <property type="match status" value="1"/>
</dbReference>
<feature type="domain" description="Purine catabolism PurC-like" evidence="2">
    <location>
        <begin position="7"/>
        <end position="126"/>
    </location>
</feature>
<dbReference type="EMBL" id="VYKJ01000010">
    <property type="protein sequence ID" value="KAA8997743.1"/>
    <property type="molecule type" value="Genomic_DNA"/>
</dbReference>
<feature type="domain" description="CdaR GGDEF-like" evidence="4">
    <location>
        <begin position="154"/>
        <end position="288"/>
    </location>
</feature>